<evidence type="ECO:0000313" key="1">
    <source>
        <dbReference type="EMBL" id="QEG09920.1"/>
    </source>
</evidence>
<keyword evidence="2" id="KW-1185">Reference proteome</keyword>
<proteinExistence type="predicted"/>
<name>A0A5B9ND15_9CAUD</name>
<gene>
    <name evidence="1" type="ORF">CPT_Mansfield_095</name>
</gene>
<dbReference type="EMBL" id="MK903282">
    <property type="protein sequence ID" value="QEG09920.1"/>
    <property type="molecule type" value="Genomic_DNA"/>
</dbReference>
<dbReference type="Proteomes" id="UP000324813">
    <property type="component" value="Segment"/>
</dbReference>
<protein>
    <submittedName>
        <fullName evidence="1">Uncharacterized protein</fullName>
    </submittedName>
</protein>
<accession>A0A5B9ND15</accession>
<sequence length="130" mass="15002">MRMKRCPYCHDVMHLPHEDFVQHMTNCDKNPKSESQLEERMFLVSFKYSAYDVQLAYGASGAPSAINCPTTLRSDIDSMQLAAWINVKEGITPHFIARIQSQILQIKREYNRDITEVKVLSITPMNKELP</sequence>
<reference evidence="2" key="1">
    <citation type="submission" date="2019-05" db="EMBL/GenBank/DDBJ databases">
        <title>Complete Genome Sequence of Escherichia coli Myophage Mansfield.</title>
        <authorList>
            <person name="D'Souza G.M."/>
            <person name="Klotz K."/>
            <person name="Moreland R."/>
            <person name="Liu M."/>
            <person name="Ramsey J."/>
        </authorList>
    </citation>
    <scope>NUCLEOTIDE SEQUENCE [LARGE SCALE GENOMIC DNA]</scope>
</reference>
<organism evidence="1 2">
    <name type="scientific">Escherichia phage Mansfield</name>
    <dbReference type="NCBI Taxonomy" id="2591099"/>
    <lineage>
        <taxon>Viruses</taxon>
        <taxon>Duplodnaviria</taxon>
        <taxon>Heunggongvirae</taxon>
        <taxon>Uroviricota</taxon>
        <taxon>Caudoviricetes</taxon>
        <taxon>Lindbergviridae</taxon>
        <taxon>Wifcevirus</taxon>
        <taxon>Wifcevirus mansfield</taxon>
    </lineage>
</organism>
<evidence type="ECO:0000313" key="2">
    <source>
        <dbReference type="Proteomes" id="UP000324813"/>
    </source>
</evidence>